<evidence type="ECO:0000313" key="4">
    <source>
        <dbReference type="Proteomes" id="UP000639010"/>
    </source>
</evidence>
<evidence type="ECO:0000313" key="3">
    <source>
        <dbReference type="EMBL" id="MBE1426190.1"/>
    </source>
</evidence>
<gene>
    <name evidence="3" type="ORF">H4684_002852</name>
</gene>
<name>A0ABR9H643_9BACT</name>
<feature type="signal peptide" evidence="2">
    <location>
        <begin position="1"/>
        <end position="21"/>
    </location>
</feature>
<accession>A0ABR9H643</accession>
<dbReference type="SUPFAM" id="SSF69318">
    <property type="entry name" value="Integrin alpha N-terminal domain"/>
    <property type="match status" value="1"/>
</dbReference>
<organism evidence="3 4">
    <name type="scientific">Desulfomicrobium macestii</name>
    <dbReference type="NCBI Taxonomy" id="90731"/>
    <lineage>
        <taxon>Bacteria</taxon>
        <taxon>Pseudomonadati</taxon>
        <taxon>Thermodesulfobacteriota</taxon>
        <taxon>Desulfovibrionia</taxon>
        <taxon>Desulfovibrionales</taxon>
        <taxon>Desulfomicrobiaceae</taxon>
        <taxon>Desulfomicrobium</taxon>
    </lineage>
</organism>
<comment type="caution">
    <text evidence="3">The sequence shown here is derived from an EMBL/GenBank/DDBJ whole genome shotgun (WGS) entry which is preliminary data.</text>
</comment>
<protein>
    <submittedName>
        <fullName evidence="3">TolB-like protein</fullName>
    </submittedName>
</protein>
<reference evidence="3 4" key="1">
    <citation type="submission" date="2020-10" db="EMBL/GenBank/DDBJ databases">
        <title>Genomic Encyclopedia of Type Strains, Phase IV (KMG-IV): sequencing the most valuable type-strain genomes for metagenomic binning, comparative biology and taxonomic classification.</title>
        <authorList>
            <person name="Goeker M."/>
        </authorList>
    </citation>
    <scope>NUCLEOTIDE SEQUENCE [LARGE SCALE GENOMIC DNA]</scope>
    <source>
        <strain evidence="3 4">DSM 4194</strain>
    </source>
</reference>
<feature type="chain" id="PRO_5047092147" evidence="2">
    <location>
        <begin position="22"/>
        <end position="545"/>
    </location>
</feature>
<dbReference type="Pfam" id="PF13517">
    <property type="entry name" value="FG-GAP_3"/>
    <property type="match status" value="1"/>
</dbReference>
<sequence length="545" mass="59786">MFKRLLINLAVLLLCAAPALAQEAKTFAVLPFGVHGPQEYQYLSQGIQSMLTTRLTWPENFTPLDAGTVKKTVTKLPADSGAAEKIRQALGVDYLVWGSLTVMGQECSLDVNTVDPTGTNQPRPTQTQLSKVIPTLETVAQDINTQVFGKPETAVAKAQPVVTPMNEALIVNETKAGTAYANPSLKYEDADTSMGRWRSQTLPFASRGMVVCDGDGDGQNEVFLMTSSSIIAYKVAEGQMRQVAEMNLPNGRNYVRLNSIDLNRDGRVELVIAAAIGKDPKSLIVEFENNKFSIQQDFIPYFLGVLNMPPAFTPTLVGQGVGKIKYMESTIHQMIKTVGKYELGPAISLPMGGNVFNVTFLPHESDYQIIMIDDYDRMRVFSSSGALLTVTDETYAGSNLGIEYHSAALGLKAPDGKQAPQDMVYIPLRAIPTNLDKDNRFEMIISRNISVSAQFFSNYRDYPQGEIHALYWDGVGMSLQWKTARIKGTVSDYALTDFDNDGLLDLVVNINTHTGMAGTSRKKTMVVAYPLDLSQTGAEDQKTVQ</sequence>
<dbReference type="EMBL" id="JADBGG010000022">
    <property type="protein sequence ID" value="MBE1426190.1"/>
    <property type="molecule type" value="Genomic_DNA"/>
</dbReference>
<dbReference type="InterPro" id="IPR028994">
    <property type="entry name" value="Integrin_alpha_N"/>
</dbReference>
<keyword evidence="1 2" id="KW-0732">Signal</keyword>
<evidence type="ECO:0000256" key="2">
    <source>
        <dbReference type="SAM" id="SignalP"/>
    </source>
</evidence>
<evidence type="ECO:0000256" key="1">
    <source>
        <dbReference type="ARBA" id="ARBA00022729"/>
    </source>
</evidence>
<proteinExistence type="predicted"/>
<dbReference type="RefSeq" id="WP_192624221.1">
    <property type="nucleotide sequence ID" value="NZ_JADBGG010000022.1"/>
</dbReference>
<keyword evidence="4" id="KW-1185">Reference proteome</keyword>
<dbReference type="InterPro" id="IPR013517">
    <property type="entry name" value="FG-GAP"/>
</dbReference>
<dbReference type="Proteomes" id="UP000639010">
    <property type="component" value="Unassembled WGS sequence"/>
</dbReference>